<dbReference type="SUPFAM" id="SSF50978">
    <property type="entry name" value="WD40 repeat-like"/>
    <property type="match status" value="1"/>
</dbReference>
<dbReference type="InterPro" id="IPR048720">
    <property type="entry name" value="PROPPIN"/>
</dbReference>
<evidence type="ECO:0000256" key="1">
    <source>
        <dbReference type="ARBA" id="ARBA00022574"/>
    </source>
</evidence>
<dbReference type="Proteomes" id="UP000887569">
    <property type="component" value="Unplaced"/>
</dbReference>
<accession>A0A915AD83</accession>
<organism evidence="5 6">
    <name type="scientific">Parascaris univalens</name>
    <name type="common">Nematode worm</name>
    <dbReference type="NCBI Taxonomy" id="6257"/>
    <lineage>
        <taxon>Eukaryota</taxon>
        <taxon>Metazoa</taxon>
        <taxon>Ecdysozoa</taxon>
        <taxon>Nematoda</taxon>
        <taxon>Chromadorea</taxon>
        <taxon>Rhabditida</taxon>
        <taxon>Spirurina</taxon>
        <taxon>Ascaridomorpha</taxon>
        <taxon>Ascaridoidea</taxon>
        <taxon>Ascarididae</taxon>
        <taxon>Parascaris</taxon>
    </lineage>
</organism>
<dbReference type="AlphaFoldDB" id="A0A915AD83"/>
<dbReference type="GO" id="GO:0006914">
    <property type="term" value="P:autophagy"/>
    <property type="evidence" value="ECO:0007669"/>
    <property type="project" value="UniProtKB-KW"/>
</dbReference>
<keyword evidence="5" id="KW-1185">Reference proteome</keyword>
<reference evidence="6" key="1">
    <citation type="submission" date="2022-11" db="UniProtKB">
        <authorList>
            <consortium name="WormBaseParasite"/>
        </authorList>
    </citation>
    <scope>IDENTIFICATION</scope>
</reference>
<keyword evidence="1" id="KW-0853">WD repeat</keyword>
<dbReference type="InterPro" id="IPR036322">
    <property type="entry name" value="WD40_repeat_dom_sf"/>
</dbReference>
<dbReference type="PANTHER" id="PTHR11227">
    <property type="entry name" value="WD-REPEAT PROTEIN INTERACTING WITH PHOSPHOINOSIDES WIPI -RELATED"/>
    <property type="match status" value="1"/>
</dbReference>
<evidence type="ECO:0000313" key="6">
    <source>
        <dbReference type="WBParaSite" id="PgR005X_g175_t04"/>
    </source>
</evidence>
<keyword evidence="3" id="KW-0072">Autophagy</keyword>
<comment type="similarity">
    <text evidence="4">Belongs to the WD repeat PROPPIN family.</text>
</comment>
<evidence type="ECO:0000256" key="3">
    <source>
        <dbReference type="ARBA" id="ARBA00023006"/>
    </source>
</evidence>
<keyword evidence="2" id="KW-0677">Repeat</keyword>
<protein>
    <submittedName>
        <fullName evidence="6">WD repeat domain phosphoinositide-interacting protein 3</fullName>
    </submittedName>
</protein>
<dbReference type="Gene3D" id="2.130.10.10">
    <property type="entry name" value="YVTN repeat-like/Quinoprotein amine dehydrogenase"/>
    <property type="match status" value="2"/>
</dbReference>
<dbReference type="InterPro" id="IPR015943">
    <property type="entry name" value="WD40/YVTN_repeat-like_dom_sf"/>
</dbReference>
<evidence type="ECO:0000256" key="4">
    <source>
        <dbReference type="ARBA" id="ARBA00025740"/>
    </source>
</evidence>
<dbReference type="SMART" id="SM00320">
    <property type="entry name" value="WD40"/>
    <property type="match status" value="3"/>
</dbReference>
<dbReference type="WBParaSite" id="PgR005X_g175_t04">
    <property type="protein sequence ID" value="PgR005X_g175_t04"/>
    <property type="gene ID" value="PgR005X_g175"/>
</dbReference>
<dbReference type="Pfam" id="PF21032">
    <property type="entry name" value="PROPPIN"/>
    <property type="match status" value="1"/>
</dbReference>
<evidence type="ECO:0000256" key="2">
    <source>
        <dbReference type="ARBA" id="ARBA00022737"/>
    </source>
</evidence>
<sequence>VPLTAKLEIECSASERSATVFEVVDALESIMRSISGVLSVSFNQDFGCFACGLDSGFRVFNTDPLKHSYEEKLSGGIAKVEMLFRCNYIALIGGGSTPAFPTNVVVIWDVVNRKEVVRLEMSGDVNGVRLRRDRIVVVLETTVHVFSFTDSPRQLHVFDSSRNPRGICCLCPSSDNSLLAFPSPSSPSAVMCINLGEPDAPSRNIIAHMRPLAAISLNSTGTQIATASEKGTIIRVFDTVTCSVLRELRRGTNPAIIFCLNFSSDSSMLCVSSNHNTVHLFSLNEGKKKKTPLRKLSLPGEVSFSRFQLPFCTKKAEVCICAFGPQPESIIAVSSDGGYCKFNFDRLHGQCTRQTCSLYLEMND</sequence>
<evidence type="ECO:0000313" key="5">
    <source>
        <dbReference type="Proteomes" id="UP000887569"/>
    </source>
</evidence>
<dbReference type="GO" id="GO:0005737">
    <property type="term" value="C:cytoplasm"/>
    <property type="evidence" value="ECO:0007669"/>
    <property type="project" value="UniProtKB-ARBA"/>
</dbReference>
<proteinExistence type="inferred from homology"/>
<name>A0A915AD83_PARUN</name>
<dbReference type="InterPro" id="IPR001680">
    <property type="entry name" value="WD40_rpt"/>
</dbReference>